<feature type="region of interest" description="Disordered" evidence="1">
    <location>
        <begin position="1"/>
        <end position="38"/>
    </location>
</feature>
<gene>
    <name evidence="2" type="ORF">Vbra_6340</name>
</gene>
<proteinExistence type="predicted"/>
<name>A0A0G4GRM2_VITBC</name>
<dbReference type="AlphaFoldDB" id="A0A0G4GRM2"/>
<feature type="compositionally biased region" description="Low complexity" evidence="1">
    <location>
        <begin position="27"/>
        <end position="36"/>
    </location>
</feature>
<sequence>MRSSSIRWPPSGHFHPPRKKKHKADESPLPSSSDSPLPSPIPLPALPLSSHHTVTAWLLPRTLTLLTSVVALLVLSHLVVELFHKGGEREEGAGSGFADGFSTIHGHGASGAVKLLGQVRELMDEGARVIDAMEETRKEAEAMRGRANQLIVSASQLSSNTTVDCSTLPTSIHSVSLNAHEISALQSLIRPDSVYFEWGAGGSSLAAAATAGESWSVENALKLCSSLRADQRWSCFERSGKLHLMCLDGGKTDKFGVPRSETQEFTQQYVEAIGRPGRAHFDVIFVDGRYRVASALHALSYMNHTDSVLVLNDADRPEYAPISVFYDTEVRVGRMAVMRPKADVLADSEIREYVQREYLRHLEVSM</sequence>
<dbReference type="InterPro" id="IPR029063">
    <property type="entry name" value="SAM-dependent_MTases_sf"/>
</dbReference>
<organism evidence="2 3">
    <name type="scientific">Vitrella brassicaformis (strain CCMP3155)</name>
    <dbReference type="NCBI Taxonomy" id="1169540"/>
    <lineage>
        <taxon>Eukaryota</taxon>
        <taxon>Sar</taxon>
        <taxon>Alveolata</taxon>
        <taxon>Colpodellida</taxon>
        <taxon>Vitrellaceae</taxon>
        <taxon>Vitrella</taxon>
    </lineage>
</organism>
<reference evidence="2 3" key="1">
    <citation type="submission" date="2014-11" db="EMBL/GenBank/DDBJ databases">
        <authorList>
            <person name="Zhu J."/>
            <person name="Qi W."/>
            <person name="Song R."/>
        </authorList>
    </citation>
    <scope>NUCLEOTIDE SEQUENCE [LARGE SCALE GENOMIC DNA]</scope>
</reference>
<dbReference type="EMBL" id="CDMY01000779">
    <property type="protein sequence ID" value="CEM33217.1"/>
    <property type="molecule type" value="Genomic_DNA"/>
</dbReference>
<dbReference type="Proteomes" id="UP000041254">
    <property type="component" value="Unassembled WGS sequence"/>
</dbReference>
<evidence type="ECO:0000313" key="2">
    <source>
        <dbReference type="EMBL" id="CEM33217.1"/>
    </source>
</evidence>
<dbReference type="OrthoDB" id="205035at2759"/>
<evidence type="ECO:0000313" key="3">
    <source>
        <dbReference type="Proteomes" id="UP000041254"/>
    </source>
</evidence>
<dbReference type="VEuPathDB" id="CryptoDB:Vbra_6340"/>
<keyword evidence="3" id="KW-1185">Reference proteome</keyword>
<evidence type="ECO:0000256" key="1">
    <source>
        <dbReference type="SAM" id="MobiDB-lite"/>
    </source>
</evidence>
<dbReference type="Gene3D" id="3.40.50.150">
    <property type="entry name" value="Vaccinia Virus protein VP39"/>
    <property type="match status" value="1"/>
</dbReference>
<accession>A0A0G4GRM2</accession>
<protein>
    <submittedName>
        <fullName evidence="2">Uncharacterized protein</fullName>
    </submittedName>
</protein>
<dbReference type="InParanoid" id="A0A0G4GRM2"/>